<accession>A0A2S3ZWC0</accession>
<gene>
    <name evidence="1" type="ORF">CVS27_12125</name>
</gene>
<comment type="caution">
    <text evidence="1">The sequence shown here is derived from an EMBL/GenBank/DDBJ whole genome shotgun (WGS) entry which is preliminary data.</text>
</comment>
<dbReference type="RefSeq" id="WP_103465986.1">
    <property type="nucleotide sequence ID" value="NZ_PPXB01000014.1"/>
</dbReference>
<dbReference type="Pfam" id="PF13834">
    <property type="entry name" value="DUF4193"/>
    <property type="match status" value="1"/>
</dbReference>
<keyword evidence="2" id="KW-1185">Reference proteome</keyword>
<dbReference type="EMBL" id="PPXC01000008">
    <property type="protein sequence ID" value="POH73242.1"/>
    <property type="molecule type" value="Genomic_DNA"/>
</dbReference>
<name>A0A2S3ZWC0_ARTGL</name>
<reference evidence="1 2" key="1">
    <citation type="submission" date="2018-01" db="EMBL/GenBank/DDBJ databases">
        <title>Arthrobacter sp. nov., from glaciers in China.</title>
        <authorList>
            <person name="Liu Q."/>
            <person name="Xin Y.-H."/>
        </authorList>
    </citation>
    <scope>NUCLEOTIDE SEQUENCE [LARGE SCALE GENOMIC DNA]</scope>
    <source>
        <strain evidence="1 2">HLT2-12-2</strain>
    </source>
</reference>
<proteinExistence type="predicted"/>
<dbReference type="InterPro" id="IPR025242">
    <property type="entry name" value="DUF4193"/>
</dbReference>
<evidence type="ECO:0000313" key="2">
    <source>
        <dbReference type="Proteomes" id="UP000237061"/>
    </source>
</evidence>
<dbReference type="OrthoDB" id="4732434at2"/>
<sequence length="85" mass="9272">MTTSFHAPRTAGRSAQPSAVIDLAETELAELYELPGADVSPEELALEIVAQRADEFTCGSCFLVRHRSQLAKEKNGLKYCKDCEG</sequence>
<dbReference type="AlphaFoldDB" id="A0A2S3ZWC0"/>
<protein>
    <submittedName>
        <fullName evidence="1">dUTPase</fullName>
    </submittedName>
</protein>
<evidence type="ECO:0000313" key="1">
    <source>
        <dbReference type="EMBL" id="POH73242.1"/>
    </source>
</evidence>
<organism evidence="1 2">
    <name type="scientific">Arthrobacter glacialis</name>
    <dbReference type="NCBI Taxonomy" id="1664"/>
    <lineage>
        <taxon>Bacteria</taxon>
        <taxon>Bacillati</taxon>
        <taxon>Actinomycetota</taxon>
        <taxon>Actinomycetes</taxon>
        <taxon>Micrococcales</taxon>
        <taxon>Micrococcaceae</taxon>
        <taxon>Arthrobacter</taxon>
    </lineage>
</organism>
<dbReference type="Proteomes" id="UP000237061">
    <property type="component" value="Unassembled WGS sequence"/>
</dbReference>